<evidence type="ECO:0000313" key="3">
    <source>
        <dbReference type="EMBL" id="CCA25157.1"/>
    </source>
</evidence>
<organism evidence="3">
    <name type="scientific">Albugo laibachii Nc14</name>
    <dbReference type="NCBI Taxonomy" id="890382"/>
    <lineage>
        <taxon>Eukaryota</taxon>
        <taxon>Sar</taxon>
        <taxon>Stramenopiles</taxon>
        <taxon>Oomycota</taxon>
        <taxon>Peronosporomycetes</taxon>
        <taxon>Albuginales</taxon>
        <taxon>Albuginaceae</taxon>
        <taxon>Albugo</taxon>
    </lineage>
</organism>
<reference evidence="3" key="2">
    <citation type="submission" date="2011-02" db="EMBL/GenBank/DDBJ databases">
        <authorList>
            <person name="MacLean D."/>
        </authorList>
    </citation>
    <scope>NUCLEOTIDE SEQUENCE</scope>
</reference>
<evidence type="ECO:0000256" key="1">
    <source>
        <dbReference type="SAM" id="Coils"/>
    </source>
</evidence>
<dbReference type="HOGENOM" id="CLU_1985713_0_0_1"/>
<protein>
    <submittedName>
        <fullName evidence="3">AlNc14C278G10071 protein</fullName>
    </submittedName>
</protein>
<dbReference type="EMBL" id="FR824323">
    <property type="protein sequence ID" value="CCA25157.1"/>
    <property type="molecule type" value="Genomic_DNA"/>
</dbReference>
<keyword evidence="1" id="KW-0175">Coiled coil</keyword>
<evidence type="ECO:0000256" key="2">
    <source>
        <dbReference type="SAM" id="MobiDB-lite"/>
    </source>
</evidence>
<proteinExistence type="predicted"/>
<dbReference type="AlphaFoldDB" id="F0WUS1"/>
<reference evidence="3" key="1">
    <citation type="journal article" date="2011" name="PLoS Biol.">
        <title>Gene gain and loss during evolution of obligate parasitism in the white rust pathogen of Arabidopsis thaliana.</title>
        <authorList>
            <person name="Kemen E."/>
            <person name="Gardiner A."/>
            <person name="Schultz-Larsen T."/>
            <person name="Kemen A.C."/>
            <person name="Balmuth A.L."/>
            <person name="Robert-Seilaniantz A."/>
            <person name="Bailey K."/>
            <person name="Holub E."/>
            <person name="Studholme D.J."/>
            <person name="Maclean D."/>
            <person name="Jones J.D."/>
        </authorList>
    </citation>
    <scope>NUCLEOTIDE SEQUENCE</scope>
</reference>
<accession>F0WUS1</accession>
<feature type="coiled-coil region" evidence="1">
    <location>
        <begin position="37"/>
        <end position="100"/>
    </location>
</feature>
<sequence>MRSVSTTSDSIQPTLAMGMYAVISPHLEKSQELISTLPRAQNELEETIKKLKKEIEVLRNKNLLWAVHPVTLQKGFPARIEQLEIKVESMRRRVARLKEAINMKPLSSSKLQEKPLTPSLFGEDTK</sequence>
<name>F0WUS1_9STRA</name>
<feature type="region of interest" description="Disordered" evidence="2">
    <location>
        <begin position="106"/>
        <end position="126"/>
    </location>
</feature>
<gene>
    <name evidence="3" type="primary">AlNc14C278G10071</name>
    <name evidence="3" type="ORF">ALNC14_113010</name>
</gene>